<dbReference type="PROSITE" id="PS50012">
    <property type="entry name" value="RCC1_3"/>
    <property type="match status" value="2"/>
</dbReference>
<dbReference type="GO" id="GO:0005737">
    <property type="term" value="C:cytoplasm"/>
    <property type="evidence" value="ECO:0007669"/>
    <property type="project" value="TreeGrafter"/>
</dbReference>
<dbReference type="SUPFAM" id="SSF50985">
    <property type="entry name" value="RCC1/BLIP-II"/>
    <property type="match status" value="2"/>
</dbReference>
<gene>
    <name evidence="3" type="ORF">HYH03_004238</name>
</gene>
<dbReference type="InterPro" id="IPR009091">
    <property type="entry name" value="RCC1/BLIP-II"/>
</dbReference>
<evidence type="ECO:0000259" key="2">
    <source>
        <dbReference type="PROSITE" id="PS50927"/>
    </source>
</evidence>
<feature type="domain" description="Bulb-type lectin" evidence="2">
    <location>
        <begin position="49"/>
        <end position="188"/>
    </location>
</feature>
<dbReference type="InterPro" id="IPR036426">
    <property type="entry name" value="Bulb-type_lectin_dom_sf"/>
</dbReference>
<evidence type="ECO:0000256" key="1">
    <source>
        <dbReference type="PROSITE-ProRule" id="PRU00235"/>
    </source>
</evidence>
<dbReference type="Gene3D" id="2.130.10.30">
    <property type="entry name" value="Regulator of chromosome condensation 1/beta-lactamase-inhibitor protein II"/>
    <property type="match status" value="2"/>
</dbReference>
<dbReference type="InterPro" id="IPR001480">
    <property type="entry name" value="Bulb-type_lectin_dom"/>
</dbReference>
<keyword evidence="4" id="KW-1185">Reference proteome</keyword>
<dbReference type="OrthoDB" id="538768at2759"/>
<dbReference type="PANTHER" id="PTHR45982:SF1">
    <property type="entry name" value="REGULATOR OF CHROMOSOME CONDENSATION"/>
    <property type="match status" value="1"/>
</dbReference>
<dbReference type="Gene3D" id="2.90.10.10">
    <property type="entry name" value="Bulb-type lectin domain"/>
    <property type="match status" value="1"/>
</dbReference>
<comment type="caution">
    <text evidence="3">The sequence shown here is derived from an EMBL/GenBank/DDBJ whole genome shotgun (WGS) entry which is preliminary data.</text>
</comment>
<sequence length="829" mass="87607">MDAKGWPVCSACPLGKIKDTTNRCSAVILRIPYGGICSNVPGAGCAARCGLYADNGTVSACSVLRSPGNSHYLQLESNGTLVLYKSNPKTKVWASKNTCAPPFMALPLFVLNRDGSWTVWAAQQLNTTTGKPIFKTCATHTANTSTGIYFWRPELAGFGNAPYTAHVRDDGSWVVLNKRAAAVWASYSAGPLTAPPNCAPNTTRAQGCKARCGLWHNPLASGDDGCNRLWSASRKTSLSLEGSVASGSIVLRNASGSIRFTATAPGFDLRLIAERGGTWTAYVINAFGQALVSRSSRNPNGVTGLSRYYAVNAGGANSPFSLHVVDTAGGNAVLLNKYGKAAWASYDVQQPYIYSIASGPYAERTFVIVHDPINNLFRIKCWGQNFGGSCGQPLQNSANFDAWQFIGDNMTEMGAALPYIDMGTDVNRQYPLSIKAVSAGEWHSCAVTTSGLLKCWGEGENNKLGYGNSTTYIGYNPDSLGDALPPVEVNFAYPGGVQVSSLAVGREHTCVVVQPNAYNGSVPAPRLRCWGDTYYGQAGPPNSVCDGYGPTPCVANVASQPYVDLGTGITQINGVFAGRDRTCVIVNGNRIKCIGRNTYGELGYGDTKTRGLNASTLGNNLPYVNLGSPVWKVVKLAVGSFHTCALYTEAAGGAQQVKCWGKNEYGQAALGSAASAGATPGSMGDALRPVFLFGADLFADICAGEEHTCVIGRNRASTAVDQVYCWGNWEMLGLGGMVDPETDPSPNVGDQDGDVIVATPLGTNLIPLKLACGQWHTCVQTRNTTDRSVQVKCFGGSGQSGQGLEWYGSIVGNTAWNSGDNNPFTNVGV</sequence>
<reference evidence="3" key="1">
    <citation type="journal article" date="2020" name="bioRxiv">
        <title>Comparative genomics of Chlamydomonas.</title>
        <authorList>
            <person name="Craig R.J."/>
            <person name="Hasan A.R."/>
            <person name="Ness R.W."/>
            <person name="Keightley P.D."/>
        </authorList>
    </citation>
    <scope>NUCLEOTIDE SEQUENCE</scope>
    <source>
        <strain evidence="3">CCAP 11/70</strain>
    </source>
</reference>
<dbReference type="Proteomes" id="UP000612055">
    <property type="component" value="Unassembled WGS sequence"/>
</dbReference>
<evidence type="ECO:0000313" key="3">
    <source>
        <dbReference type="EMBL" id="KAG2497979.1"/>
    </source>
</evidence>
<dbReference type="InterPro" id="IPR051553">
    <property type="entry name" value="Ran_GTPase-activating"/>
</dbReference>
<feature type="repeat" description="RCC1" evidence="1">
    <location>
        <begin position="451"/>
        <end position="515"/>
    </location>
</feature>
<dbReference type="InterPro" id="IPR000408">
    <property type="entry name" value="Reg_chr_condens"/>
</dbReference>
<dbReference type="AlphaFoldDB" id="A0A836C3R9"/>
<organism evidence="3 4">
    <name type="scientific">Edaphochlamys debaryana</name>
    <dbReference type="NCBI Taxonomy" id="47281"/>
    <lineage>
        <taxon>Eukaryota</taxon>
        <taxon>Viridiplantae</taxon>
        <taxon>Chlorophyta</taxon>
        <taxon>core chlorophytes</taxon>
        <taxon>Chlorophyceae</taxon>
        <taxon>CS clade</taxon>
        <taxon>Chlamydomonadales</taxon>
        <taxon>Chlamydomonadales incertae sedis</taxon>
        <taxon>Edaphochlamys</taxon>
    </lineage>
</organism>
<evidence type="ECO:0000313" key="4">
    <source>
        <dbReference type="Proteomes" id="UP000612055"/>
    </source>
</evidence>
<protein>
    <recommendedName>
        <fullName evidence="2">Bulb-type lectin domain-containing protein</fullName>
    </recommendedName>
</protein>
<dbReference type="PANTHER" id="PTHR45982">
    <property type="entry name" value="REGULATOR OF CHROMOSOME CONDENSATION"/>
    <property type="match status" value="1"/>
</dbReference>
<proteinExistence type="predicted"/>
<dbReference type="EMBL" id="JAEHOE010000012">
    <property type="protein sequence ID" value="KAG2497979.1"/>
    <property type="molecule type" value="Genomic_DNA"/>
</dbReference>
<name>A0A836C3R9_9CHLO</name>
<feature type="repeat" description="RCC1" evidence="1">
    <location>
        <begin position="589"/>
        <end position="649"/>
    </location>
</feature>
<dbReference type="GO" id="GO:0005085">
    <property type="term" value="F:guanyl-nucleotide exchange factor activity"/>
    <property type="evidence" value="ECO:0007669"/>
    <property type="project" value="TreeGrafter"/>
</dbReference>
<dbReference type="PROSITE" id="PS50927">
    <property type="entry name" value="BULB_LECTIN"/>
    <property type="match status" value="1"/>
</dbReference>
<dbReference type="Pfam" id="PF13540">
    <property type="entry name" value="RCC1_2"/>
    <property type="match status" value="2"/>
</dbReference>
<accession>A0A836C3R9</accession>